<dbReference type="PANTHER" id="PTHR45897:SF4">
    <property type="entry name" value="HIGH-AFFINITY CHOLINE TRANSPORTER 1"/>
    <property type="match status" value="1"/>
</dbReference>
<reference evidence="9 10" key="1">
    <citation type="submission" date="2019-05" db="EMBL/GenBank/DDBJ databases">
        <title>Another draft genome of Portunus trituberculatus and its Hox gene families provides insights of decapod evolution.</title>
        <authorList>
            <person name="Jeong J.-H."/>
            <person name="Song I."/>
            <person name="Kim S."/>
            <person name="Choi T."/>
            <person name="Kim D."/>
            <person name="Ryu S."/>
            <person name="Kim W."/>
        </authorList>
    </citation>
    <scope>NUCLEOTIDE SEQUENCE [LARGE SCALE GENOMIC DNA]</scope>
    <source>
        <tissue evidence="9">Muscle</tissue>
    </source>
</reference>
<feature type="region of interest" description="Disordered" evidence="7">
    <location>
        <begin position="1"/>
        <end position="22"/>
    </location>
</feature>
<dbReference type="EMBL" id="VSRR010002257">
    <property type="protein sequence ID" value="MPC30446.1"/>
    <property type="molecule type" value="Genomic_DNA"/>
</dbReference>
<evidence type="ECO:0000256" key="7">
    <source>
        <dbReference type="SAM" id="MobiDB-lite"/>
    </source>
</evidence>
<evidence type="ECO:0000256" key="1">
    <source>
        <dbReference type="ARBA" id="ARBA00022448"/>
    </source>
</evidence>
<protein>
    <submittedName>
        <fullName evidence="9">High-affinity choline transporter 1</fullName>
    </submittedName>
</protein>
<keyword evidence="10" id="KW-1185">Reference proteome</keyword>
<dbReference type="GO" id="GO:0005886">
    <property type="term" value="C:plasma membrane"/>
    <property type="evidence" value="ECO:0007669"/>
    <property type="project" value="TreeGrafter"/>
</dbReference>
<comment type="caution">
    <text evidence="9">The sequence shown here is derived from an EMBL/GenBank/DDBJ whole genome shotgun (WGS) entry which is preliminary data.</text>
</comment>
<dbReference type="GO" id="GO:0005307">
    <property type="term" value="F:choline:sodium symporter activity"/>
    <property type="evidence" value="ECO:0007669"/>
    <property type="project" value="TreeGrafter"/>
</dbReference>
<keyword evidence="4" id="KW-0406">Ion transport</keyword>
<evidence type="ECO:0000256" key="4">
    <source>
        <dbReference type="ARBA" id="ARBA00023065"/>
    </source>
</evidence>
<keyword evidence="6" id="KW-0739">Sodium transport</keyword>
<proteinExistence type="predicted"/>
<keyword evidence="8" id="KW-0812">Transmembrane</keyword>
<keyword evidence="3" id="KW-0915">Sodium</keyword>
<keyword evidence="5" id="KW-0325">Glycoprotein</keyword>
<dbReference type="OrthoDB" id="546820at2759"/>
<evidence type="ECO:0000313" key="9">
    <source>
        <dbReference type="EMBL" id="MPC30446.1"/>
    </source>
</evidence>
<evidence type="ECO:0000256" key="8">
    <source>
        <dbReference type="SAM" id="Phobius"/>
    </source>
</evidence>
<evidence type="ECO:0000256" key="2">
    <source>
        <dbReference type="ARBA" id="ARBA00022847"/>
    </source>
</evidence>
<feature type="transmembrane region" description="Helical" evidence="8">
    <location>
        <begin position="131"/>
        <end position="151"/>
    </location>
</feature>
<evidence type="ECO:0000313" key="10">
    <source>
        <dbReference type="Proteomes" id="UP000324222"/>
    </source>
</evidence>
<dbReference type="GO" id="GO:0008292">
    <property type="term" value="P:acetylcholine biosynthetic process"/>
    <property type="evidence" value="ECO:0007669"/>
    <property type="project" value="TreeGrafter"/>
</dbReference>
<evidence type="ECO:0000256" key="5">
    <source>
        <dbReference type="ARBA" id="ARBA00023180"/>
    </source>
</evidence>
<dbReference type="Proteomes" id="UP000324222">
    <property type="component" value="Unassembled WGS sequence"/>
</dbReference>
<dbReference type="AlphaFoldDB" id="A0A5B7EBA3"/>
<name>A0A5B7EBA3_PORTR</name>
<dbReference type="PANTHER" id="PTHR45897">
    <property type="entry name" value="HIGH-AFFINITY CHOLINE TRANSPORTER 1"/>
    <property type="match status" value="1"/>
</dbReference>
<organism evidence="9 10">
    <name type="scientific">Portunus trituberculatus</name>
    <name type="common">Swimming crab</name>
    <name type="synonym">Neptunus trituberculatus</name>
    <dbReference type="NCBI Taxonomy" id="210409"/>
    <lineage>
        <taxon>Eukaryota</taxon>
        <taxon>Metazoa</taxon>
        <taxon>Ecdysozoa</taxon>
        <taxon>Arthropoda</taxon>
        <taxon>Crustacea</taxon>
        <taxon>Multicrustacea</taxon>
        <taxon>Malacostraca</taxon>
        <taxon>Eumalacostraca</taxon>
        <taxon>Eucarida</taxon>
        <taxon>Decapoda</taxon>
        <taxon>Pleocyemata</taxon>
        <taxon>Brachyura</taxon>
        <taxon>Eubrachyura</taxon>
        <taxon>Portunoidea</taxon>
        <taxon>Portunidae</taxon>
        <taxon>Portuninae</taxon>
        <taxon>Portunus</taxon>
    </lineage>
</organism>
<gene>
    <name evidence="9" type="ORF">E2C01_023714</name>
</gene>
<evidence type="ECO:0000256" key="3">
    <source>
        <dbReference type="ARBA" id="ARBA00023053"/>
    </source>
</evidence>
<accession>A0A5B7EBA3</accession>
<sequence length="215" mass="23866">MFQPEQQRALGRSGYMQDRRPSSSRLSLAGALVPRVVSSDTLAPLPCMTLLSLVSCSKLCGDLVYVILFPQLLMVVHFRDRVNTYGSFVAFFLGLIVRLLGGEPYIGVPATIHYPFYDEELGQQNFPFRTIAMLVSLFSLIVTSAIAKAIFTHKLLPARYDVCRCFHRTEKDELGTANLNKTLPLQVSNTKEDVSPLKAAESNLYMPVSGEMNGV</sequence>
<feature type="transmembrane region" description="Helical" evidence="8">
    <location>
        <begin position="82"/>
        <end position="101"/>
    </location>
</feature>
<keyword evidence="1" id="KW-0813">Transport</keyword>
<keyword evidence="8" id="KW-1133">Transmembrane helix</keyword>
<keyword evidence="8" id="KW-0472">Membrane</keyword>
<evidence type="ECO:0000256" key="6">
    <source>
        <dbReference type="ARBA" id="ARBA00023201"/>
    </source>
</evidence>
<keyword evidence="2" id="KW-0769">Symport</keyword>
<dbReference type="InterPro" id="IPR052244">
    <property type="entry name" value="Choline_transporter"/>
</dbReference>